<feature type="region of interest" description="Disordered" evidence="1">
    <location>
        <begin position="71"/>
        <end position="97"/>
    </location>
</feature>
<accession>A0A1G9QSD0</accession>
<evidence type="ECO:0000313" key="2">
    <source>
        <dbReference type="EMBL" id="SDM13949.1"/>
    </source>
</evidence>
<dbReference type="AlphaFoldDB" id="A0A1G9QSD0"/>
<dbReference type="InterPro" id="IPR021270">
    <property type="entry name" value="DUF2849"/>
</dbReference>
<evidence type="ECO:0008006" key="4">
    <source>
        <dbReference type="Google" id="ProtNLM"/>
    </source>
</evidence>
<reference evidence="2 3" key="1">
    <citation type="submission" date="2016-10" db="EMBL/GenBank/DDBJ databases">
        <authorList>
            <person name="de Groot N.N."/>
        </authorList>
    </citation>
    <scope>NUCLEOTIDE SEQUENCE [LARGE SCALE GENOMIC DNA]</scope>
    <source>
        <strain evidence="2 3">DSM 16077</strain>
    </source>
</reference>
<organism evidence="2 3">
    <name type="scientific">Maricaulis salignorans</name>
    <dbReference type="NCBI Taxonomy" id="144026"/>
    <lineage>
        <taxon>Bacteria</taxon>
        <taxon>Pseudomonadati</taxon>
        <taxon>Pseudomonadota</taxon>
        <taxon>Alphaproteobacteria</taxon>
        <taxon>Maricaulales</taxon>
        <taxon>Maricaulaceae</taxon>
        <taxon>Maricaulis</taxon>
    </lineage>
</organism>
<sequence length="97" mass="10615">MKAITANRLTDGRVIYRTAQGQWSTRFQDAQPLDDYAAETVLAQAGRESGIAVGPYLIELGEHAPAGQKWRREGIRIDGPTSGTIRLIEPANHDRAA</sequence>
<name>A0A1G9QSD0_9PROT</name>
<evidence type="ECO:0000313" key="3">
    <source>
        <dbReference type="Proteomes" id="UP000199759"/>
    </source>
</evidence>
<dbReference type="EMBL" id="FNHG01000005">
    <property type="protein sequence ID" value="SDM13949.1"/>
    <property type="molecule type" value="Genomic_DNA"/>
</dbReference>
<dbReference type="Pfam" id="PF11011">
    <property type="entry name" value="DUF2849"/>
    <property type="match status" value="1"/>
</dbReference>
<proteinExistence type="predicted"/>
<protein>
    <recommendedName>
        <fullName evidence="4">DUF2849 domain-containing protein</fullName>
    </recommendedName>
</protein>
<keyword evidence="3" id="KW-1185">Reference proteome</keyword>
<dbReference type="STRING" id="144026.SAMN04488568_105142"/>
<evidence type="ECO:0000256" key="1">
    <source>
        <dbReference type="SAM" id="MobiDB-lite"/>
    </source>
</evidence>
<dbReference type="Proteomes" id="UP000199759">
    <property type="component" value="Unassembled WGS sequence"/>
</dbReference>
<dbReference type="OrthoDB" id="5738806at2"/>
<dbReference type="RefSeq" id="WP_091768601.1">
    <property type="nucleotide sequence ID" value="NZ_FNHG01000005.1"/>
</dbReference>
<gene>
    <name evidence="2" type="ORF">SAMN04488568_105142</name>
</gene>